<dbReference type="InterPro" id="IPR033116">
    <property type="entry name" value="TRYPSIN_SER"/>
</dbReference>
<evidence type="ECO:0000256" key="6">
    <source>
        <dbReference type="ARBA" id="ARBA00024195"/>
    </source>
</evidence>
<keyword evidence="1 7" id="KW-0645">Protease</keyword>
<dbReference type="InterPro" id="IPR009003">
    <property type="entry name" value="Peptidase_S1_PA"/>
</dbReference>
<comment type="similarity">
    <text evidence="6">Belongs to the peptidase S1 family. CLIP subfamily.</text>
</comment>
<dbReference type="Ensembl" id="ENSLLET00000034831.1">
    <property type="protein sequence ID" value="ENSLLEP00000033555.1"/>
    <property type="gene ID" value="ENSLLEG00000021247.1"/>
</dbReference>
<evidence type="ECO:0000256" key="7">
    <source>
        <dbReference type="RuleBase" id="RU363034"/>
    </source>
</evidence>
<dbReference type="InterPro" id="IPR043504">
    <property type="entry name" value="Peptidase_S1_PA_chymotrypsin"/>
</dbReference>
<dbReference type="Proteomes" id="UP000694569">
    <property type="component" value="Unplaced"/>
</dbReference>
<dbReference type="PROSITE" id="PS50240">
    <property type="entry name" value="TRYPSIN_DOM"/>
    <property type="match status" value="2"/>
</dbReference>
<sequence>MSCDSSGSLPNPNTLQDVMTPLIDYVQCNQMYVEGYSMSYYTTIIQEEEICSGYLEGGKDSCQGDSGGPLVCEVNGTWIQAGIVSWGEGCALAGYPGVYTLVPAYESWIKTYIPEIIFTNVSIPPPLTTVFPPLILPPSNPVCGSPMVPSRIVGGTDAVDGEWPWQVVIYSIYNSESHVCGGSLITGQWILTAAHCFTEDPYPGNYYVILGMYQLSSYNPNAYYAPVEEIIINPQYTSVSSKGDIALLKLYYPVTYSKFILPICLPAASVTFPCGMECWVTGWGHVSSGVSLPYPQTLQKVKIPLIDQVRCDQMYHIGSATSSYTTIIKDDMICAGYMEGGKDACQGDSGGPLLCKVDGMWIQAGIVSWGEGCALEYRPGVFTLVPAYQSWITSYIPDLEFIDISYIPEPNPPCGAIDIPAEPDGGLSLFSASWKIIIFCLLVLCQS</sequence>
<dbReference type="PROSITE" id="PS00135">
    <property type="entry name" value="TRYPSIN_SER"/>
    <property type="match status" value="1"/>
</dbReference>
<dbReference type="SUPFAM" id="SSF50494">
    <property type="entry name" value="Trypsin-like serine proteases"/>
    <property type="match status" value="2"/>
</dbReference>
<evidence type="ECO:0000313" key="10">
    <source>
        <dbReference type="Proteomes" id="UP000694569"/>
    </source>
</evidence>
<dbReference type="GeneTree" id="ENSGT00940000154999"/>
<evidence type="ECO:0000256" key="2">
    <source>
        <dbReference type="ARBA" id="ARBA00022729"/>
    </source>
</evidence>
<dbReference type="OrthoDB" id="93664at2759"/>
<organism evidence="9 10">
    <name type="scientific">Leptobrachium leishanense</name>
    <name type="common">Leishan spiny toad</name>
    <dbReference type="NCBI Taxonomy" id="445787"/>
    <lineage>
        <taxon>Eukaryota</taxon>
        <taxon>Metazoa</taxon>
        <taxon>Chordata</taxon>
        <taxon>Craniata</taxon>
        <taxon>Vertebrata</taxon>
        <taxon>Euteleostomi</taxon>
        <taxon>Amphibia</taxon>
        <taxon>Batrachia</taxon>
        <taxon>Anura</taxon>
        <taxon>Pelobatoidea</taxon>
        <taxon>Megophryidae</taxon>
        <taxon>Leptobrachium</taxon>
    </lineage>
</organism>
<protein>
    <recommendedName>
        <fullName evidence="8">Peptidase S1 domain-containing protein</fullName>
    </recommendedName>
</protein>
<accession>A0A8C5Q636</accession>
<feature type="domain" description="Peptidase S1" evidence="8">
    <location>
        <begin position="1"/>
        <end position="114"/>
    </location>
</feature>
<dbReference type="FunFam" id="2.40.10.10:FF:000002">
    <property type="entry name" value="Transmembrane protease serine"/>
    <property type="match status" value="1"/>
</dbReference>
<name>A0A8C5Q636_9ANUR</name>
<dbReference type="GO" id="GO:0006508">
    <property type="term" value="P:proteolysis"/>
    <property type="evidence" value="ECO:0007669"/>
    <property type="project" value="UniProtKB-KW"/>
</dbReference>
<reference evidence="9" key="2">
    <citation type="submission" date="2025-09" db="UniProtKB">
        <authorList>
            <consortium name="Ensembl"/>
        </authorList>
    </citation>
    <scope>IDENTIFICATION</scope>
</reference>
<evidence type="ECO:0000256" key="5">
    <source>
        <dbReference type="ARBA" id="ARBA00023180"/>
    </source>
</evidence>
<keyword evidence="2" id="KW-0732">Signal</keyword>
<dbReference type="PANTHER" id="PTHR24253">
    <property type="entry name" value="TRANSMEMBRANE PROTEASE SERINE"/>
    <property type="match status" value="1"/>
</dbReference>
<evidence type="ECO:0000256" key="4">
    <source>
        <dbReference type="ARBA" id="ARBA00023157"/>
    </source>
</evidence>
<dbReference type="GO" id="GO:0004252">
    <property type="term" value="F:serine-type endopeptidase activity"/>
    <property type="evidence" value="ECO:0007669"/>
    <property type="project" value="InterPro"/>
</dbReference>
<dbReference type="FunFam" id="2.40.10.10:FF:000039">
    <property type="entry name" value="Brain-specific serine protease 4"/>
    <property type="match status" value="1"/>
</dbReference>
<evidence type="ECO:0000256" key="1">
    <source>
        <dbReference type="ARBA" id="ARBA00022670"/>
    </source>
</evidence>
<keyword evidence="10" id="KW-1185">Reference proteome</keyword>
<dbReference type="InterPro" id="IPR001314">
    <property type="entry name" value="Peptidase_S1A"/>
</dbReference>
<keyword evidence="3 7" id="KW-0378">Hydrolase</keyword>
<proteinExistence type="inferred from homology"/>
<dbReference type="SMART" id="SM00020">
    <property type="entry name" value="Tryp_SPc"/>
    <property type="match status" value="1"/>
</dbReference>
<feature type="domain" description="Peptidase S1" evidence="8">
    <location>
        <begin position="152"/>
        <end position="397"/>
    </location>
</feature>
<dbReference type="PANTHER" id="PTHR24253:SF159">
    <property type="entry name" value="SERINE PROTEASE 42"/>
    <property type="match status" value="1"/>
</dbReference>
<dbReference type="Gene3D" id="2.40.10.10">
    <property type="entry name" value="Trypsin-like serine proteases"/>
    <property type="match status" value="3"/>
</dbReference>
<evidence type="ECO:0000256" key="3">
    <source>
        <dbReference type="ARBA" id="ARBA00022801"/>
    </source>
</evidence>
<keyword evidence="5" id="KW-0325">Glycoprotein</keyword>
<dbReference type="PRINTS" id="PR00722">
    <property type="entry name" value="CHYMOTRYPSIN"/>
</dbReference>
<dbReference type="CDD" id="cd00190">
    <property type="entry name" value="Tryp_SPc"/>
    <property type="match status" value="2"/>
</dbReference>
<evidence type="ECO:0000259" key="8">
    <source>
        <dbReference type="PROSITE" id="PS50240"/>
    </source>
</evidence>
<reference evidence="9" key="1">
    <citation type="submission" date="2025-08" db="UniProtKB">
        <authorList>
            <consortium name="Ensembl"/>
        </authorList>
    </citation>
    <scope>IDENTIFICATION</scope>
</reference>
<dbReference type="InterPro" id="IPR018114">
    <property type="entry name" value="TRYPSIN_HIS"/>
</dbReference>
<dbReference type="Pfam" id="PF00089">
    <property type="entry name" value="Trypsin"/>
    <property type="match status" value="2"/>
</dbReference>
<dbReference type="AlphaFoldDB" id="A0A8C5Q636"/>
<keyword evidence="4" id="KW-1015">Disulfide bond</keyword>
<dbReference type="PROSITE" id="PS00134">
    <property type="entry name" value="TRYPSIN_HIS"/>
    <property type="match status" value="1"/>
</dbReference>
<keyword evidence="7" id="KW-0720">Serine protease</keyword>
<dbReference type="InterPro" id="IPR001254">
    <property type="entry name" value="Trypsin_dom"/>
</dbReference>
<evidence type="ECO:0000313" key="9">
    <source>
        <dbReference type="Ensembl" id="ENSLLEP00000033555.1"/>
    </source>
</evidence>